<accession>A0A9P6GH33</accession>
<protein>
    <submittedName>
        <fullName evidence="2">Uncharacterized protein</fullName>
    </submittedName>
</protein>
<dbReference type="EMBL" id="WJXW01000006">
    <property type="protein sequence ID" value="KAF9734968.1"/>
    <property type="molecule type" value="Genomic_DNA"/>
</dbReference>
<evidence type="ECO:0000256" key="1">
    <source>
        <dbReference type="SAM" id="SignalP"/>
    </source>
</evidence>
<feature type="chain" id="PRO_5040475004" evidence="1">
    <location>
        <begin position="18"/>
        <end position="66"/>
    </location>
</feature>
<evidence type="ECO:0000313" key="3">
    <source>
        <dbReference type="Proteomes" id="UP000756921"/>
    </source>
</evidence>
<gene>
    <name evidence="2" type="ORF">PMIN01_06373</name>
</gene>
<dbReference type="Proteomes" id="UP000756921">
    <property type="component" value="Unassembled WGS sequence"/>
</dbReference>
<dbReference type="AlphaFoldDB" id="A0A9P6GH33"/>
<reference evidence="2" key="1">
    <citation type="journal article" date="2020" name="Mol. Plant Microbe Interact.">
        <title>Genome Sequence of the Biocontrol Agent Coniothyrium minitans strain Conio (IMI 134523).</title>
        <authorList>
            <person name="Patel D."/>
            <person name="Shittu T.A."/>
            <person name="Baroncelli R."/>
            <person name="Muthumeenakshi S."/>
            <person name="Osborne T.H."/>
            <person name="Janganan T.K."/>
            <person name="Sreenivasaprasad S."/>
        </authorList>
    </citation>
    <scope>NUCLEOTIDE SEQUENCE</scope>
    <source>
        <strain evidence="2">Conio</strain>
    </source>
</reference>
<organism evidence="2 3">
    <name type="scientific">Paraphaeosphaeria minitans</name>
    <dbReference type="NCBI Taxonomy" id="565426"/>
    <lineage>
        <taxon>Eukaryota</taxon>
        <taxon>Fungi</taxon>
        <taxon>Dikarya</taxon>
        <taxon>Ascomycota</taxon>
        <taxon>Pezizomycotina</taxon>
        <taxon>Dothideomycetes</taxon>
        <taxon>Pleosporomycetidae</taxon>
        <taxon>Pleosporales</taxon>
        <taxon>Massarineae</taxon>
        <taxon>Didymosphaeriaceae</taxon>
        <taxon>Paraphaeosphaeria</taxon>
    </lineage>
</organism>
<keyword evidence="3" id="KW-1185">Reference proteome</keyword>
<dbReference type="OrthoDB" id="3775508at2759"/>
<comment type="caution">
    <text evidence="2">The sequence shown here is derived from an EMBL/GenBank/DDBJ whole genome shotgun (WGS) entry which is preliminary data.</text>
</comment>
<evidence type="ECO:0000313" key="2">
    <source>
        <dbReference type="EMBL" id="KAF9734968.1"/>
    </source>
</evidence>
<feature type="signal peptide" evidence="1">
    <location>
        <begin position="1"/>
        <end position="17"/>
    </location>
</feature>
<name>A0A9P6GH33_9PLEO</name>
<proteinExistence type="predicted"/>
<keyword evidence="1" id="KW-0732">Signal</keyword>
<sequence>MKFFAVVALVMVSVAVASPASANLERSVKVSRTADGATTLTPCIECPCTGWAVTDCKCIPNGCCCT</sequence>